<gene>
    <name evidence="3" type="ORF">SFC79_14855</name>
</gene>
<dbReference type="Proteomes" id="UP001291999">
    <property type="component" value="Unassembled WGS sequence"/>
</dbReference>
<comment type="caution">
    <text evidence="3">The sequence shown here is derived from an EMBL/GenBank/DDBJ whole genome shotgun (WGS) entry which is preliminary data.</text>
</comment>
<dbReference type="RefSeq" id="WP_172269770.1">
    <property type="nucleotide sequence ID" value="NZ_JAXQPW010000006.1"/>
</dbReference>
<evidence type="ECO:0000313" key="4">
    <source>
        <dbReference type="Proteomes" id="UP001291999"/>
    </source>
</evidence>
<evidence type="ECO:0000256" key="1">
    <source>
        <dbReference type="SAM" id="Phobius"/>
    </source>
</evidence>
<feature type="transmembrane region" description="Helical" evidence="1">
    <location>
        <begin position="12"/>
        <end position="33"/>
    </location>
</feature>
<dbReference type="EMBL" id="JAXQPW010000006">
    <property type="protein sequence ID" value="MDZ5663055.1"/>
    <property type="molecule type" value="Genomic_DNA"/>
</dbReference>
<organism evidence="3 4">
    <name type="scientific">Nocardioides renjunii</name>
    <dbReference type="NCBI Taxonomy" id="3095075"/>
    <lineage>
        <taxon>Bacteria</taxon>
        <taxon>Bacillati</taxon>
        <taxon>Actinomycetota</taxon>
        <taxon>Actinomycetes</taxon>
        <taxon>Propionibacteriales</taxon>
        <taxon>Nocardioidaceae</taxon>
        <taxon>Nocardioides</taxon>
    </lineage>
</organism>
<evidence type="ECO:0000313" key="3">
    <source>
        <dbReference type="EMBL" id="MDZ5663055.1"/>
    </source>
</evidence>
<evidence type="ECO:0000259" key="2">
    <source>
        <dbReference type="Pfam" id="PF07811"/>
    </source>
</evidence>
<keyword evidence="1" id="KW-0472">Membrane</keyword>
<accession>A0ABU5KF31</accession>
<keyword evidence="1" id="KW-0812">Transmembrane</keyword>
<protein>
    <submittedName>
        <fullName evidence="3">TadE/TadG family type IV pilus assembly protein</fullName>
    </submittedName>
</protein>
<dbReference type="InterPro" id="IPR012495">
    <property type="entry name" value="TadE-like_dom"/>
</dbReference>
<name>A0ABU5KF31_9ACTN</name>
<keyword evidence="1" id="KW-1133">Transmembrane helix</keyword>
<dbReference type="Pfam" id="PF07811">
    <property type="entry name" value="TadE"/>
    <property type="match status" value="1"/>
</dbReference>
<proteinExistence type="predicted"/>
<reference evidence="3 4" key="1">
    <citation type="submission" date="2023-11" db="EMBL/GenBank/DDBJ databases">
        <title>Novel species in genus Nocardioides.</title>
        <authorList>
            <person name="Zhou H."/>
        </authorList>
    </citation>
    <scope>NUCLEOTIDE SEQUENCE [LARGE SCALE GENOMIC DNA]</scope>
    <source>
        <strain evidence="3 4">S-58</strain>
    </source>
</reference>
<keyword evidence="4" id="KW-1185">Reference proteome</keyword>
<feature type="domain" description="TadE-like" evidence="2">
    <location>
        <begin position="12"/>
        <end position="54"/>
    </location>
</feature>
<sequence>MSLCRKRTNERGAAAVEFALVVPLLFVLVFGMIDFGWAINRYTVINNAAREGVRLASLGTDSSEVAASVLDSLSDSGLDGAEIDVEVNCLTPTGGACGSWGDAASGGTALVEVTYVVEWLTPVGATISDGLVIRKTSRMRIE</sequence>